<dbReference type="InterPro" id="IPR027396">
    <property type="entry name" value="DsrEFH-like"/>
</dbReference>
<gene>
    <name evidence="2" type="ORF">ACFFJP_10195</name>
</gene>
<dbReference type="Pfam" id="PF02635">
    <property type="entry name" value="DsrE"/>
    <property type="match status" value="1"/>
</dbReference>
<dbReference type="Gene3D" id="3.40.1260.10">
    <property type="entry name" value="DsrEFH-like"/>
    <property type="match status" value="1"/>
</dbReference>
<reference evidence="2 3" key="1">
    <citation type="submission" date="2024-09" db="EMBL/GenBank/DDBJ databases">
        <authorList>
            <person name="Sun Q."/>
            <person name="Mori K."/>
        </authorList>
    </citation>
    <scope>NUCLEOTIDE SEQUENCE [LARGE SCALE GENOMIC DNA]</scope>
    <source>
        <strain evidence="2 3">KCTC 23315</strain>
    </source>
</reference>
<proteinExistence type="inferred from homology"/>
<comment type="similarity">
    <text evidence="1">Belongs to the DsrF/TusC family.</text>
</comment>
<dbReference type="RefSeq" id="WP_377243047.1">
    <property type="nucleotide sequence ID" value="NZ_JBHLXP010000001.1"/>
</dbReference>
<organism evidence="2 3">
    <name type="scientific">Rheinheimera tilapiae</name>
    <dbReference type="NCBI Taxonomy" id="875043"/>
    <lineage>
        <taxon>Bacteria</taxon>
        <taxon>Pseudomonadati</taxon>
        <taxon>Pseudomonadota</taxon>
        <taxon>Gammaproteobacteria</taxon>
        <taxon>Chromatiales</taxon>
        <taxon>Chromatiaceae</taxon>
        <taxon>Rheinheimera</taxon>
    </lineage>
</organism>
<dbReference type="InterPro" id="IPR003787">
    <property type="entry name" value="Sulphur_relay_DsrE/F-like"/>
</dbReference>
<evidence type="ECO:0000313" key="2">
    <source>
        <dbReference type="EMBL" id="MFC0048658.1"/>
    </source>
</evidence>
<protein>
    <submittedName>
        <fullName evidence="2">DsrE family protein</fullName>
    </submittedName>
</protein>
<accession>A0ABV6BF41</accession>
<dbReference type="InterPro" id="IPR017462">
    <property type="entry name" value="Sulphur_relay_TusC/DsrF"/>
</dbReference>
<dbReference type="PANTHER" id="PTHR38780:SF1">
    <property type="entry name" value="PROTEIN TUSC"/>
    <property type="match status" value="1"/>
</dbReference>
<dbReference type="EMBL" id="JBHLXP010000001">
    <property type="protein sequence ID" value="MFC0048658.1"/>
    <property type="molecule type" value="Genomic_DNA"/>
</dbReference>
<dbReference type="SUPFAM" id="SSF75169">
    <property type="entry name" value="DsrEFH-like"/>
    <property type="match status" value="1"/>
</dbReference>
<dbReference type="Proteomes" id="UP001589813">
    <property type="component" value="Unassembled WGS sequence"/>
</dbReference>
<comment type="caution">
    <text evidence="2">The sequence shown here is derived from an EMBL/GenBank/DDBJ whole genome shotgun (WGS) entry which is preliminary data.</text>
</comment>
<keyword evidence="3" id="KW-1185">Reference proteome</keyword>
<evidence type="ECO:0000313" key="3">
    <source>
        <dbReference type="Proteomes" id="UP001589813"/>
    </source>
</evidence>
<sequence>MAKILLIHQASAFEAATAREAQDLSLALAATEHEVTLLYRGAAVLQLLPLQTTVAVKDFTQSQKLFALYDIAKVCVCQQSLQQFQLTAEQLRMPVQVVDLPTQQQLLDDASHILVH</sequence>
<evidence type="ECO:0000256" key="1">
    <source>
        <dbReference type="ARBA" id="ARBA00005996"/>
    </source>
</evidence>
<dbReference type="PANTHER" id="PTHR38780">
    <property type="entry name" value="PROTEIN TUSC"/>
    <property type="match status" value="1"/>
</dbReference>
<name>A0ABV6BF41_9GAMM</name>